<keyword evidence="4" id="KW-0175">Coiled coil</keyword>
<feature type="region of interest" description="Disordered" evidence="5">
    <location>
        <begin position="92"/>
        <end position="113"/>
    </location>
</feature>
<evidence type="ECO:0000256" key="3">
    <source>
        <dbReference type="ARBA" id="ARBA00023242"/>
    </source>
</evidence>
<name>A0A8R1HNW2_CAEJA</name>
<protein>
    <submittedName>
        <fullName evidence="7">TLE_N domain-containing protein</fullName>
    </submittedName>
</protein>
<comment type="similarity">
    <text evidence="2">Belongs to the WD repeat Groucho/TLE family.</text>
</comment>
<dbReference type="GO" id="GO:0005634">
    <property type="term" value="C:nucleus"/>
    <property type="evidence" value="ECO:0007669"/>
    <property type="project" value="UniProtKB-SubCell"/>
</dbReference>
<keyword evidence="8" id="KW-1185">Reference proteome</keyword>
<evidence type="ECO:0000259" key="6">
    <source>
        <dbReference type="Pfam" id="PF03920"/>
    </source>
</evidence>
<evidence type="ECO:0000256" key="1">
    <source>
        <dbReference type="ARBA" id="ARBA00004123"/>
    </source>
</evidence>
<accession>A0A8R1HNW2</accession>
<dbReference type="AlphaFoldDB" id="A0A8R1HNW2"/>
<dbReference type="PANTHER" id="PTHR10814:SF21">
    <property type="entry name" value="PROTEIN GROUCHO"/>
    <property type="match status" value="1"/>
</dbReference>
<dbReference type="GO" id="GO:0005667">
    <property type="term" value="C:transcription regulator complex"/>
    <property type="evidence" value="ECO:0007669"/>
    <property type="project" value="TreeGrafter"/>
</dbReference>
<feature type="coiled-coil region" evidence="4">
    <location>
        <begin position="6"/>
        <end position="43"/>
    </location>
</feature>
<dbReference type="GO" id="GO:0090090">
    <property type="term" value="P:negative regulation of canonical Wnt signaling pathway"/>
    <property type="evidence" value="ECO:0007669"/>
    <property type="project" value="TreeGrafter"/>
</dbReference>
<evidence type="ECO:0000256" key="2">
    <source>
        <dbReference type="ARBA" id="ARBA00005969"/>
    </source>
</evidence>
<evidence type="ECO:0000313" key="7">
    <source>
        <dbReference type="EnsemblMetazoa" id="CJA06916.1"/>
    </source>
</evidence>
<dbReference type="Pfam" id="PF03920">
    <property type="entry name" value="TLE_N"/>
    <property type="match status" value="1"/>
</dbReference>
<evidence type="ECO:0000256" key="4">
    <source>
        <dbReference type="SAM" id="Coils"/>
    </source>
</evidence>
<dbReference type="PANTHER" id="PTHR10814">
    <property type="entry name" value="TRANSDUCIN-LIKE ENHANCER PROTEIN"/>
    <property type="match status" value="1"/>
</dbReference>
<keyword evidence="3" id="KW-0539">Nucleus</keyword>
<comment type="subcellular location">
    <subcellularLocation>
        <location evidence="1">Nucleus</location>
    </subcellularLocation>
</comment>
<evidence type="ECO:0000313" key="8">
    <source>
        <dbReference type="Proteomes" id="UP000005237"/>
    </source>
</evidence>
<dbReference type="GO" id="GO:0003714">
    <property type="term" value="F:transcription corepressor activity"/>
    <property type="evidence" value="ECO:0007669"/>
    <property type="project" value="TreeGrafter"/>
</dbReference>
<reference evidence="7" key="2">
    <citation type="submission" date="2022-06" db="UniProtKB">
        <authorList>
            <consortium name="EnsemblMetazoa"/>
        </authorList>
    </citation>
    <scope>IDENTIFICATION</scope>
    <source>
        <strain evidence="7">DF5081</strain>
    </source>
</reference>
<feature type="domain" description="Groucho/TLE N-terminal Q-rich" evidence="6">
    <location>
        <begin position="2"/>
        <end position="82"/>
    </location>
</feature>
<reference evidence="8" key="1">
    <citation type="submission" date="2010-08" db="EMBL/GenBank/DDBJ databases">
        <authorList>
            <consortium name="Caenorhabditis japonica Sequencing Consortium"/>
            <person name="Wilson R.K."/>
        </authorList>
    </citation>
    <scope>NUCLEOTIDE SEQUENCE [LARGE SCALE GENOMIC DNA]</scope>
    <source>
        <strain evidence="8">DF5081</strain>
    </source>
</reference>
<proteinExistence type="inferred from homology"/>
<dbReference type="InterPro" id="IPR009146">
    <property type="entry name" value="Groucho_enhance"/>
</dbReference>
<dbReference type="EnsemblMetazoa" id="CJA06916.1">
    <property type="protein sequence ID" value="CJA06916.1"/>
    <property type="gene ID" value="WBGene00126120"/>
</dbReference>
<dbReference type="InterPro" id="IPR005617">
    <property type="entry name" value="Groucho/TLE_N"/>
</dbReference>
<organism evidence="7 8">
    <name type="scientific">Caenorhabditis japonica</name>
    <dbReference type="NCBI Taxonomy" id="281687"/>
    <lineage>
        <taxon>Eukaryota</taxon>
        <taxon>Metazoa</taxon>
        <taxon>Ecdysozoa</taxon>
        <taxon>Nematoda</taxon>
        <taxon>Chromadorea</taxon>
        <taxon>Rhabditida</taxon>
        <taxon>Rhabditina</taxon>
        <taxon>Rhabditomorpha</taxon>
        <taxon>Rhabditoidea</taxon>
        <taxon>Rhabditidae</taxon>
        <taxon>Peloderinae</taxon>
        <taxon>Caenorhabditis</taxon>
    </lineage>
</organism>
<dbReference type="Proteomes" id="UP000005237">
    <property type="component" value="Unassembled WGS sequence"/>
</dbReference>
<evidence type="ECO:0000256" key="5">
    <source>
        <dbReference type="SAM" id="MobiDB-lite"/>
    </source>
</evidence>
<sequence length="113" mass="13426">MKPSYLESLERIKDEHNEMSKHLSQQRVELEKVNLDKENMTRTYMTYHEMTNTMRGDLRKAEEINKRLQEFIIQQPLNFPVMNKCLKTQIRSVEDKKGKKKRKGKQFGGAQPA</sequence>